<dbReference type="GO" id="GO:0045493">
    <property type="term" value="P:xylan catabolic process"/>
    <property type="evidence" value="ECO:0007669"/>
    <property type="project" value="UniProtKB-KW"/>
</dbReference>
<dbReference type="PROSITE" id="PS51257">
    <property type="entry name" value="PROKAR_LIPOPROTEIN"/>
    <property type="match status" value="1"/>
</dbReference>
<dbReference type="InterPro" id="IPR039514">
    <property type="entry name" value="6GAL-like"/>
</dbReference>
<sequence>MSIRFKTFFVLLVVVSGSCFKRDTEQPVTADNETVITIHLDNKKQMIRNFGSSDAWACNFIGAWPDQQRNQVADWLFSTAIDGEGRPKGIGLSLWRFNIGAGSAAQDNITDEWRRTEGFLKDDLTYDWNKQAGQQWFLDAAKTRGVDQFVGFTNSPPVQLTKNKKAFSSGGEHANIAQEKYDAFAVFLATVAKHFQEKGIVLNYLSPFNEPQWDWTAGSQEGTPYSNQEMFEITRKLDSVITKENLPTKIQVAEAGSMVYLYGLSDKPTRANQIEEFFSKGSTRFLGGFNSVDRTISGHSYFTSAPVKDMVAVRQLVNQKIKSVSVPLEFWQSEYCILGDQEEVPGPGKDTGMVPALYVARLIHHDLTVANASAWHWWTSVSVYDYKDGLVYADKNKTTGKVEDTKLLWALGNFSRFIRPGAQRVEVTAQKVNINNPVGLMASSYVNAEASELITVVINYSNSDETMRLDVPAGTVGESRLFITSGKDGENLKPLDKMEGAGAFLVPKTSIITVVTKLL</sequence>
<dbReference type="Pfam" id="PF14587">
    <property type="entry name" value="Glyco_hydr_30_2"/>
    <property type="match status" value="1"/>
</dbReference>
<keyword evidence="2" id="KW-0119">Carbohydrate metabolism</keyword>
<keyword evidence="2" id="KW-0858">Xylan degradation</keyword>
<dbReference type="RefSeq" id="WP_119752397.1">
    <property type="nucleotide sequence ID" value="NZ_CP032382.1"/>
</dbReference>
<accession>A0A385SDM6</accession>
<dbReference type="PANTHER" id="PTHR42767:SF1">
    <property type="entry name" value="ENDO-BETA-1,6-GALACTANASE-LIKE DOMAIN-CONTAINING PROTEIN"/>
    <property type="match status" value="1"/>
</dbReference>
<dbReference type="SUPFAM" id="SSF51445">
    <property type="entry name" value="(Trans)glycosidases"/>
    <property type="match status" value="1"/>
</dbReference>
<dbReference type="AlphaFoldDB" id="A0A385SDM6"/>
<evidence type="ECO:0000313" key="2">
    <source>
        <dbReference type="EMBL" id="AYB29074.1"/>
    </source>
</evidence>
<keyword evidence="2" id="KW-0378">Hydrolase</keyword>
<dbReference type="Gene3D" id="2.60.40.1180">
    <property type="entry name" value="Golgi alpha-mannosidase II"/>
    <property type="match status" value="1"/>
</dbReference>
<protein>
    <submittedName>
        <fullName evidence="2">Xylanase</fullName>
    </submittedName>
</protein>
<organism evidence="2 3">
    <name type="scientific">Chryseolinea soli</name>
    <dbReference type="NCBI Taxonomy" id="2321403"/>
    <lineage>
        <taxon>Bacteria</taxon>
        <taxon>Pseudomonadati</taxon>
        <taxon>Bacteroidota</taxon>
        <taxon>Cytophagia</taxon>
        <taxon>Cytophagales</taxon>
        <taxon>Fulvivirgaceae</taxon>
        <taxon>Chryseolinea</taxon>
    </lineage>
</organism>
<dbReference type="KEGG" id="chk:D4L85_00090"/>
<reference evidence="3" key="1">
    <citation type="submission" date="2018-09" db="EMBL/GenBank/DDBJ databases">
        <title>Chryseolinea sp. KIS68-18 isolated from soil.</title>
        <authorList>
            <person name="Weon H.-Y."/>
            <person name="Kwon S.-W."/>
            <person name="Lee S.A."/>
        </authorList>
    </citation>
    <scope>NUCLEOTIDE SEQUENCE [LARGE SCALE GENOMIC DNA]</scope>
    <source>
        <strain evidence="3">KIS68-18</strain>
    </source>
</reference>
<gene>
    <name evidence="2" type="ORF">D4L85_00090</name>
</gene>
<dbReference type="Gene3D" id="3.20.20.80">
    <property type="entry name" value="Glycosidases"/>
    <property type="match status" value="1"/>
</dbReference>
<feature type="domain" description="Endo-beta-1,6-galactanase-like" evidence="1">
    <location>
        <begin position="35"/>
        <end position="392"/>
    </location>
</feature>
<dbReference type="InterPro" id="IPR013780">
    <property type="entry name" value="Glyco_hydro_b"/>
</dbReference>
<dbReference type="PANTHER" id="PTHR42767">
    <property type="entry name" value="ENDO-BETA-1,6-GALACTANASE"/>
    <property type="match status" value="1"/>
</dbReference>
<keyword evidence="2" id="KW-0326">Glycosidase</keyword>
<dbReference type="Proteomes" id="UP000266183">
    <property type="component" value="Chromosome"/>
</dbReference>
<evidence type="ECO:0000313" key="3">
    <source>
        <dbReference type="Proteomes" id="UP000266183"/>
    </source>
</evidence>
<dbReference type="InterPro" id="IPR017853">
    <property type="entry name" value="GH"/>
</dbReference>
<dbReference type="InterPro" id="IPR039743">
    <property type="entry name" value="6GAL/EXGAL"/>
</dbReference>
<dbReference type="GO" id="GO:0004553">
    <property type="term" value="F:hydrolase activity, hydrolyzing O-glycosyl compounds"/>
    <property type="evidence" value="ECO:0007669"/>
    <property type="project" value="InterPro"/>
</dbReference>
<dbReference type="EMBL" id="CP032382">
    <property type="protein sequence ID" value="AYB29074.1"/>
    <property type="molecule type" value="Genomic_DNA"/>
</dbReference>
<keyword evidence="2" id="KW-0624">Polysaccharide degradation</keyword>
<name>A0A385SDM6_9BACT</name>
<dbReference type="OrthoDB" id="9806701at2"/>
<proteinExistence type="predicted"/>
<keyword evidence="3" id="KW-1185">Reference proteome</keyword>
<evidence type="ECO:0000259" key="1">
    <source>
        <dbReference type="Pfam" id="PF14587"/>
    </source>
</evidence>